<name>A0ABV9FFF0_9BACL</name>
<dbReference type="Gene3D" id="3.30.930.10">
    <property type="entry name" value="Bira Bifunctional Protein, Domain 2"/>
    <property type="match status" value="1"/>
</dbReference>
<accession>A0ABV9FFF0</accession>
<dbReference type="PANTHER" id="PTHR43679">
    <property type="entry name" value="OCTANOYLTRANSFERASE LIPM-RELATED"/>
    <property type="match status" value="1"/>
</dbReference>
<protein>
    <submittedName>
        <fullName evidence="2">Biotin/lipoate A/B protein ligase family protein</fullName>
    </submittedName>
</protein>
<evidence type="ECO:0000313" key="2">
    <source>
        <dbReference type="EMBL" id="MFC4599884.1"/>
    </source>
</evidence>
<dbReference type="PROSITE" id="PS51733">
    <property type="entry name" value="BPL_LPL_CATALYTIC"/>
    <property type="match status" value="1"/>
</dbReference>
<organism evidence="2 3">
    <name type="scientific">Cohnella hongkongensis</name>
    <dbReference type="NCBI Taxonomy" id="178337"/>
    <lineage>
        <taxon>Bacteria</taxon>
        <taxon>Bacillati</taxon>
        <taxon>Bacillota</taxon>
        <taxon>Bacilli</taxon>
        <taxon>Bacillales</taxon>
        <taxon>Paenibacillaceae</taxon>
        <taxon>Cohnella</taxon>
    </lineage>
</organism>
<dbReference type="InterPro" id="IPR045864">
    <property type="entry name" value="aa-tRNA-synth_II/BPL/LPL"/>
</dbReference>
<dbReference type="GO" id="GO:0016874">
    <property type="term" value="F:ligase activity"/>
    <property type="evidence" value="ECO:0007669"/>
    <property type="project" value="UniProtKB-KW"/>
</dbReference>
<evidence type="ECO:0000259" key="1">
    <source>
        <dbReference type="PROSITE" id="PS51733"/>
    </source>
</evidence>
<keyword evidence="3" id="KW-1185">Reference proteome</keyword>
<dbReference type="InterPro" id="IPR050664">
    <property type="entry name" value="Octanoyltrans_LipM/LipL"/>
</dbReference>
<dbReference type="SUPFAM" id="SSF55681">
    <property type="entry name" value="Class II aaRS and biotin synthetases"/>
    <property type="match status" value="1"/>
</dbReference>
<dbReference type="Proteomes" id="UP001596028">
    <property type="component" value="Unassembled WGS sequence"/>
</dbReference>
<feature type="domain" description="BPL/LPL catalytic" evidence="1">
    <location>
        <begin position="43"/>
        <end position="228"/>
    </location>
</feature>
<dbReference type="EMBL" id="JBHSEP010000012">
    <property type="protein sequence ID" value="MFC4599884.1"/>
    <property type="molecule type" value="Genomic_DNA"/>
</dbReference>
<sequence>MDGRENEWARGIRILDRTAELDGGQDVARSFAIDELLGRGVGGGADPVCHLWRHPRAFVIGARDSRLPGAPEAARRLRRMGYSVLVRHSGGAAVPLDAGVANVSLVLPIDVSRTQNYSDDFEKMARTIGRALSFYGVRIDKGEIAGSYCPGDYDLSVDGLKFCGIAQRRQLKAMIVQAFVVVEGSGAERAELVKAFYDEAAAGAGPEDYPAVRPDTMTSLNERAPAGPASAEAFTGAVVRALEELARPASPLRRFPLHRLDEEAVAGMSRKLRERYPLLS</sequence>
<proteinExistence type="predicted"/>
<dbReference type="InterPro" id="IPR004143">
    <property type="entry name" value="BPL_LPL_catalytic"/>
</dbReference>
<evidence type="ECO:0000313" key="3">
    <source>
        <dbReference type="Proteomes" id="UP001596028"/>
    </source>
</evidence>
<dbReference type="RefSeq" id="WP_378098519.1">
    <property type="nucleotide sequence ID" value="NZ_JBHSEP010000012.1"/>
</dbReference>
<reference evidence="3" key="1">
    <citation type="journal article" date="2019" name="Int. J. Syst. Evol. Microbiol.">
        <title>The Global Catalogue of Microorganisms (GCM) 10K type strain sequencing project: providing services to taxonomists for standard genome sequencing and annotation.</title>
        <authorList>
            <consortium name="The Broad Institute Genomics Platform"/>
            <consortium name="The Broad Institute Genome Sequencing Center for Infectious Disease"/>
            <person name="Wu L."/>
            <person name="Ma J."/>
        </authorList>
    </citation>
    <scope>NUCLEOTIDE SEQUENCE [LARGE SCALE GENOMIC DNA]</scope>
    <source>
        <strain evidence="3">CCUG 49571</strain>
    </source>
</reference>
<keyword evidence="2" id="KW-0436">Ligase</keyword>
<gene>
    <name evidence="2" type="ORF">ACFO3S_16640</name>
</gene>
<comment type="caution">
    <text evidence="2">The sequence shown here is derived from an EMBL/GenBank/DDBJ whole genome shotgun (WGS) entry which is preliminary data.</text>
</comment>
<dbReference type="Pfam" id="PF21948">
    <property type="entry name" value="LplA-B_cat"/>
    <property type="match status" value="1"/>
</dbReference>
<dbReference type="PANTHER" id="PTHR43679:SF2">
    <property type="entry name" value="OCTANOYL-[GCVH]:PROTEIN N-OCTANOYLTRANSFERASE"/>
    <property type="match status" value="1"/>
</dbReference>